<proteinExistence type="predicted"/>
<dbReference type="InterPro" id="IPR046522">
    <property type="entry name" value="DUF6699"/>
</dbReference>
<keyword evidence="3" id="KW-1185">Reference proteome</keyword>
<dbReference type="Proteomes" id="UP000250043">
    <property type="component" value="Unassembled WGS sequence"/>
</dbReference>
<dbReference type="AlphaFoldDB" id="A0A8E2DQR5"/>
<reference evidence="2 3" key="1">
    <citation type="submission" date="2016-07" db="EMBL/GenBank/DDBJ databases">
        <title>Draft genome of the white-rot fungus Obba rivulosa 3A-2.</title>
        <authorList>
            <consortium name="DOE Joint Genome Institute"/>
            <person name="Miettinen O."/>
            <person name="Riley R."/>
            <person name="Acob R."/>
            <person name="Barry K."/>
            <person name="Cullen D."/>
            <person name="De Vries R."/>
            <person name="Hainaut M."/>
            <person name="Hatakka A."/>
            <person name="Henrissat B."/>
            <person name="Hilden K."/>
            <person name="Kuo R."/>
            <person name="Labutti K."/>
            <person name="Lipzen A."/>
            <person name="Makela M.R."/>
            <person name="Sandor L."/>
            <person name="Spatafora J.W."/>
            <person name="Grigoriev I.V."/>
            <person name="Hibbett D.S."/>
        </authorList>
    </citation>
    <scope>NUCLEOTIDE SEQUENCE [LARGE SCALE GENOMIC DNA]</scope>
    <source>
        <strain evidence="2 3">3A-2</strain>
    </source>
</reference>
<evidence type="ECO:0000313" key="3">
    <source>
        <dbReference type="Proteomes" id="UP000250043"/>
    </source>
</evidence>
<gene>
    <name evidence="2" type="ORF">OBBRIDRAFT_215237</name>
</gene>
<sequence length="142" mass="16190">MSSRRLVDLASDFNRDATAPAVRKLIISCKYVFPTWGPILLEEKDCVTIGDVFHAIYDYFRIPLTAQEVLSLSHRCQGERHRILQAYFRRCAKAPGDLPYSLRQGLTRGDVLACATRYGDLTVLQEESYGWQLRLDLFSTAT</sequence>
<dbReference type="Pfam" id="PF20415">
    <property type="entry name" value="DUF6699"/>
    <property type="match status" value="1"/>
</dbReference>
<protein>
    <recommendedName>
        <fullName evidence="1">DUF6699 domain-containing protein</fullName>
    </recommendedName>
</protein>
<dbReference type="EMBL" id="KV722348">
    <property type="protein sequence ID" value="OCH93991.1"/>
    <property type="molecule type" value="Genomic_DNA"/>
</dbReference>
<name>A0A8E2DQR5_9APHY</name>
<evidence type="ECO:0000313" key="2">
    <source>
        <dbReference type="EMBL" id="OCH93991.1"/>
    </source>
</evidence>
<evidence type="ECO:0000259" key="1">
    <source>
        <dbReference type="Pfam" id="PF20415"/>
    </source>
</evidence>
<feature type="domain" description="DUF6699" evidence="1">
    <location>
        <begin position="12"/>
        <end position="121"/>
    </location>
</feature>
<accession>A0A8E2DQR5</accession>
<dbReference type="OrthoDB" id="3241567at2759"/>
<organism evidence="2 3">
    <name type="scientific">Obba rivulosa</name>
    <dbReference type="NCBI Taxonomy" id="1052685"/>
    <lineage>
        <taxon>Eukaryota</taxon>
        <taxon>Fungi</taxon>
        <taxon>Dikarya</taxon>
        <taxon>Basidiomycota</taxon>
        <taxon>Agaricomycotina</taxon>
        <taxon>Agaricomycetes</taxon>
        <taxon>Polyporales</taxon>
        <taxon>Gelatoporiaceae</taxon>
        <taxon>Obba</taxon>
    </lineage>
</organism>